<dbReference type="EMBL" id="VUJU01011098">
    <property type="protein sequence ID" value="KAF0712003.1"/>
    <property type="molecule type" value="Genomic_DNA"/>
</dbReference>
<evidence type="ECO:0000313" key="2">
    <source>
        <dbReference type="Proteomes" id="UP000478052"/>
    </source>
</evidence>
<gene>
    <name evidence="1" type="ORF">FWK35_00027864</name>
</gene>
<dbReference type="AlphaFoldDB" id="A0A6G0VWJ1"/>
<dbReference type="OrthoDB" id="6640289at2759"/>
<reference evidence="1 2" key="1">
    <citation type="submission" date="2019-08" db="EMBL/GenBank/DDBJ databases">
        <title>Whole genome of Aphis craccivora.</title>
        <authorList>
            <person name="Voronova N.V."/>
            <person name="Shulinski R.S."/>
            <person name="Bandarenka Y.V."/>
            <person name="Zhorov D.G."/>
            <person name="Warner D."/>
        </authorList>
    </citation>
    <scope>NUCLEOTIDE SEQUENCE [LARGE SCALE GENOMIC DNA]</scope>
    <source>
        <strain evidence="1">180601</strain>
        <tissue evidence="1">Whole Body</tissue>
    </source>
</reference>
<accession>A0A6G0VWJ1</accession>
<evidence type="ECO:0000313" key="1">
    <source>
        <dbReference type="EMBL" id="KAF0712003.1"/>
    </source>
</evidence>
<protein>
    <submittedName>
        <fullName evidence="1">NOF-FB transposable element protein</fullName>
    </submittedName>
</protein>
<name>A0A6G0VWJ1_APHCR</name>
<comment type="caution">
    <text evidence="1">The sequence shown here is derived from an EMBL/GenBank/DDBJ whole genome shotgun (WGS) entry which is preliminary data.</text>
</comment>
<sequence>MEGDTMPPQIPSLVSLRQAKHRAISSLRHHNDPINALGIMMQIHKYDGAIRNIGFDKFFVHFWTNLQLKIYKEQYTKCAVPTISFDATGGVCKKIKKFGNNYSSSIFLYEGVMKVIDQSFTVISIWLQCGLKPPKVLITDQSLALMSAAVQAFTQYNSLEKYLQVCFMLCRGDKDIEIPTCFIRNDVNHFVHLISELKPLKNSRYQRTKQLFVRSIALLITCNSMKNAEQILEAIFIVAMSKYDGHIVSNVDTLKQDTQCSKSKKFLQSLISSNSANVDSLINESENSNEEQTLEFDSLDSFDASNSFKDWSKLLALKCEEKIDDVISEFDNAQFVPEIVPIIINTMKLFPCWSNIMINVFRYGDNIASSSRIESNFNNIKNRVFKNDNLPMRVDDFVERLVEFYRGDHLILQTKEDEKPTEVPLNEDCSEPICSPISSDEVCEKNNVLLAKMEIFQQVFIVVATAIKQFICLVKKVVEKKRICLACTKIDELETEKKSIEIWKKKGNMSSSKPRSMKSYLVKQPGFEQIDFNNTKTFNEIALLRNGSCFQKKPIYVPGYNKVLLNNTCSADSLLSILAVSVAESNNYKKYITEGKNNNVADFVKKMIENRPFKEMYRDRVYLLVLHFITESKDLVGGIMLVNTVDTAASMCEKLLEDMPSYIRLDTCQNMLCFDKEKSSAGGVVITFLDVDGNIDLQKEIDDFFQPITKFCVSINCNCSREVVTKPTNHIVVELLSIPKAYGEVAKYHYFMYYNTDNSYN</sequence>
<keyword evidence="2" id="KW-1185">Reference proteome</keyword>
<dbReference type="Proteomes" id="UP000478052">
    <property type="component" value="Unassembled WGS sequence"/>
</dbReference>
<proteinExistence type="predicted"/>
<organism evidence="1 2">
    <name type="scientific">Aphis craccivora</name>
    <name type="common">Cowpea aphid</name>
    <dbReference type="NCBI Taxonomy" id="307492"/>
    <lineage>
        <taxon>Eukaryota</taxon>
        <taxon>Metazoa</taxon>
        <taxon>Ecdysozoa</taxon>
        <taxon>Arthropoda</taxon>
        <taxon>Hexapoda</taxon>
        <taxon>Insecta</taxon>
        <taxon>Pterygota</taxon>
        <taxon>Neoptera</taxon>
        <taxon>Paraneoptera</taxon>
        <taxon>Hemiptera</taxon>
        <taxon>Sternorrhyncha</taxon>
        <taxon>Aphidomorpha</taxon>
        <taxon>Aphidoidea</taxon>
        <taxon>Aphididae</taxon>
        <taxon>Aphidini</taxon>
        <taxon>Aphis</taxon>
        <taxon>Aphis</taxon>
    </lineage>
</organism>